<keyword evidence="8" id="KW-0472">Membrane</keyword>
<organism evidence="10 11">
    <name type="scientific">Ameiurus melas</name>
    <name type="common">Black bullhead</name>
    <name type="synonym">Silurus melas</name>
    <dbReference type="NCBI Taxonomy" id="219545"/>
    <lineage>
        <taxon>Eukaryota</taxon>
        <taxon>Metazoa</taxon>
        <taxon>Chordata</taxon>
        <taxon>Craniata</taxon>
        <taxon>Vertebrata</taxon>
        <taxon>Euteleostomi</taxon>
        <taxon>Actinopterygii</taxon>
        <taxon>Neopterygii</taxon>
        <taxon>Teleostei</taxon>
        <taxon>Ostariophysi</taxon>
        <taxon>Siluriformes</taxon>
        <taxon>Ictaluridae</taxon>
        <taxon>Ameiurus</taxon>
    </lineage>
</organism>
<evidence type="ECO:0000256" key="2">
    <source>
        <dbReference type="ARBA" id="ARBA00006771"/>
    </source>
</evidence>
<evidence type="ECO:0000256" key="3">
    <source>
        <dbReference type="ARBA" id="ARBA00018172"/>
    </source>
</evidence>
<evidence type="ECO:0000256" key="4">
    <source>
        <dbReference type="ARBA" id="ARBA00022692"/>
    </source>
</evidence>
<protein>
    <recommendedName>
        <fullName evidence="3 9">MICOS complex subunit MIC13</fullName>
    </recommendedName>
</protein>
<dbReference type="GO" id="GO:0044284">
    <property type="term" value="C:mitochondrial crista junction"/>
    <property type="evidence" value="ECO:0007669"/>
    <property type="project" value="TreeGrafter"/>
</dbReference>
<dbReference type="PANTHER" id="PTHR31816">
    <property type="entry name" value="MICOS COMPLEX SUBUNIT MIC13"/>
    <property type="match status" value="1"/>
</dbReference>
<keyword evidence="5 9" id="KW-0999">Mitochondrion inner membrane</keyword>
<dbReference type="PANTHER" id="PTHR31816:SF3">
    <property type="entry name" value="MICOS COMPLEX SUBUNIT MIC13"/>
    <property type="match status" value="1"/>
</dbReference>
<proteinExistence type="inferred from homology"/>
<evidence type="ECO:0000256" key="5">
    <source>
        <dbReference type="ARBA" id="ARBA00022792"/>
    </source>
</evidence>
<gene>
    <name evidence="10" type="ORF">AMELA_G00137670</name>
</gene>
<dbReference type="InterPro" id="IPR026769">
    <property type="entry name" value="Mic13"/>
</dbReference>
<dbReference type="OrthoDB" id="5948578at2759"/>
<evidence type="ECO:0000256" key="7">
    <source>
        <dbReference type="ARBA" id="ARBA00023128"/>
    </source>
</evidence>
<comment type="subunit">
    <text evidence="9">Component of the mitochondrial contact site and cristae organizing system (MICOS) complex.</text>
</comment>
<keyword evidence="4" id="KW-0812">Transmembrane</keyword>
<dbReference type="GO" id="GO:0061617">
    <property type="term" value="C:MICOS complex"/>
    <property type="evidence" value="ECO:0007669"/>
    <property type="project" value="UniProtKB-UniRule"/>
</dbReference>
<keyword evidence="11" id="KW-1185">Reference proteome</keyword>
<comment type="similarity">
    <text evidence="2 9">Belongs to the MICOS complex subunit Mic13 family.</text>
</comment>
<keyword evidence="6" id="KW-1133">Transmembrane helix</keyword>
<dbReference type="Pfam" id="PF15884">
    <property type="entry name" value="QIL1"/>
    <property type="match status" value="1"/>
</dbReference>
<sequence>MAARILPVVKLATKVGIAGGAVYVAYDSGLLGGSAEGSEALNKAKAAIPPAVDEWSKYFGLQLPAAPKIEFSPCDAWNSGVRKSIHALSVAPSVMCEYTSQGLQYVKDLIK</sequence>
<dbReference type="EMBL" id="JAAGNN010000011">
    <property type="protein sequence ID" value="KAF4083241.1"/>
    <property type="molecule type" value="Genomic_DNA"/>
</dbReference>
<dbReference type="Proteomes" id="UP000593565">
    <property type="component" value="Unassembled WGS sequence"/>
</dbReference>
<evidence type="ECO:0000313" key="10">
    <source>
        <dbReference type="EMBL" id="KAF4083241.1"/>
    </source>
</evidence>
<evidence type="ECO:0000256" key="6">
    <source>
        <dbReference type="ARBA" id="ARBA00022989"/>
    </source>
</evidence>
<comment type="caution">
    <text evidence="10">The sequence shown here is derived from an EMBL/GenBank/DDBJ whole genome shotgun (WGS) entry which is preliminary data.</text>
</comment>
<dbReference type="GO" id="GO:0042407">
    <property type="term" value="P:cristae formation"/>
    <property type="evidence" value="ECO:0007669"/>
    <property type="project" value="TreeGrafter"/>
</dbReference>
<reference evidence="10 11" key="1">
    <citation type="submission" date="2020-02" db="EMBL/GenBank/DDBJ databases">
        <title>A chromosome-scale genome assembly of the black bullhead catfish (Ameiurus melas).</title>
        <authorList>
            <person name="Wen M."/>
            <person name="Zham M."/>
            <person name="Cabau C."/>
            <person name="Klopp C."/>
            <person name="Donnadieu C."/>
            <person name="Roques C."/>
            <person name="Bouchez O."/>
            <person name="Lampietro C."/>
            <person name="Jouanno E."/>
            <person name="Herpin A."/>
            <person name="Louis A."/>
            <person name="Berthelot C."/>
            <person name="Parey E."/>
            <person name="Roest-Crollius H."/>
            <person name="Braasch I."/>
            <person name="Postlethwait J."/>
            <person name="Robinson-Rechavi M."/>
            <person name="Echchiki A."/>
            <person name="Begum T."/>
            <person name="Montfort J."/>
            <person name="Schartl M."/>
            <person name="Bobe J."/>
            <person name="Guiguen Y."/>
        </authorList>
    </citation>
    <scope>NUCLEOTIDE SEQUENCE [LARGE SCALE GENOMIC DNA]</scope>
    <source>
        <strain evidence="10">M_S1</strain>
        <tissue evidence="10">Blood</tissue>
    </source>
</reference>
<evidence type="ECO:0000256" key="1">
    <source>
        <dbReference type="ARBA" id="ARBA00004434"/>
    </source>
</evidence>
<evidence type="ECO:0000313" key="11">
    <source>
        <dbReference type="Proteomes" id="UP000593565"/>
    </source>
</evidence>
<evidence type="ECO:0000256" key="9">
    <source>
        <dbReference type="RuleBase" id="RU363009"/>
    </source>
</evidence>
<accession>A0A7J6AMU3</accession>
<comment type="function">
    <text evidence="9">Component of the MICOS complex, a large protein complex of the mitochondrial inner membrane that plays crucial roles in the maintenance of crista junctions, inner membrane architecture, and formation of contact sites to the outer membrane.</text>
</comment>
<name>A0A7J6AMU3_AMEME</name>
<evidence type="ECO:0000256" key="8">
    <source>
        <dbReference type="ARBA" id="ARBA00023136"/>
    </source>
</evidence>
<comment type="subcellular location">
    <subcellularLocation>
        <location evidence="1 9">Mitochondrion inner membrane</location>
        <topology evidence="1 9">Single-pass membrane protein</topology>
    </subcellularLocation>
</comment>
<dbReference type="AlphaFoldDB" id="A0A7J6AMU3"/>
<keyword evidence="7 9" id="KW-0496">Mitochondrion</keyword>